<evidence type="ECO:0000313" key="1">
    <source>
        <dbReference type="EMBL" id="KAK0720968.1"/>
    </source>
</evidence>
<gene>
    <name evidence="1" type="ORF">B0H67DRAFT_210003</name>
</gene>
<accession>A0AA40AS33</accession>
<dbReference type="AlphaFoldDB" id="A0AA40AS33"/>
<evidence type="ECO:0000313" key="2">
    <source>
        <dbReference type="Proteomes" id="UP001172102"/>
    </source>
</evidence>
<sequence>MHGPLQPALACGLGWSLDPGSGILRVTARDTVNHLGFVNGLALCCGPAGTLFPAELIMLEPKKAYALARVGDIGDLTSPGSLWCFHVNFDRQIIELDHPALASTIFSADGITSHHVLLILHRFFASWAANAAQNPSEKWEPRRPNHIPIEDDKTNFYIHSIRCLGYYLVNLALRLDIFLSKIEGVKLKRAEGLFSSPASTGDIPFYEHRMAVIYRWTADEHTSNIPSFRVLVLSDVYLDKSLYGWNDRGFCVGSGRLISFHELSDNFSKANLKTGPTALLRCPFCGWVPSKSLSAPNPRAPSYVAKPASRLSLC</sequence>
<keyword evidence="2" id="KW-1185">Reference proteome</keyword>
<dbReference type="EMBL" id="JAUKUA010000003">
    <property type="protein sequence ID" value="KAK0720968.1"/>
    <property type="molecule type" value="Genomic_DNA"/>
</dbReference>
<organism evidence="1 2">
    <name type="scientific">Lasiosphaeris hirsuta</name>
    <dbReference type="NCBI Taxonomy" id="260670"/>
    <lineage>
        <taxon>Eukaryota</taxon>
        <taxon>Fungi</taxon>
        <taxon>Dikarya</taxon>
        <taxon>Ascomycota</taxon>
        <taxon>Pezizomycotina</taxon>
        <taxon>Sordariomycetes</taxon>
        <taxon>Sordariomycetidae</taxon>
        <taxon>Sordariales</taxon>
        <taxon>Lasiosphaeriaceae</taxon>
        <taxon>Lasiosphaeris</taxon>
    </lineage>
</organism>
<dbReference type="Proteomes" id="UP001172102">
    <property type="component" value="Unassembled WGS sequence"/>
</dbReference>
<comment type="caution">
    <text evidence="1">The sequence shown here is derived from an EMBL/GenBank/DDBJ whole genome shotgun (WGS) entry which is preliminary data.</text>
</comment>
<name>A0AA40AS33_9PEZI</name>
<protein>
    <submittedName>
        <fullName evidence="1">Uncharacterized protein</fullName>
    </submittedName>
</protein>
<reference evidence="1" key="1">
    <citation type="submission" date="2023-06" db="EMBL/GenBank/DDBJ databases">
        <title>Genome-scale phylogeny and comparative genomics of the fungal order Sordariales.</title>
        <authorList>
            <consortium name="Lawrence Berkeley National Laboratory"/>
            <person name="Hensen N."/>
            <person name="Bonometti L."/>
            <person name="Westerberg I."/>
            <person name="Brannstrom I.O."/>
            <person name="Guillou S."/>
            <person name="Cros-Aarteil S."/>
            <person name="Calhoun S."/>
            <person name="Haridas S."/>
            <person name="Kuo A."/>
            <person name="Mondo S."/>
            <person name="Pangilinan J."/>
            <person name="Riley R."/>
            <person name="Labutti K."/>
            <person name="Andreopoulos B."/>
            <person name="Lipzen A."/>
            <person name="Chen C."/>
            <person name="Yanf M."/>
            <person name="Daum C."/>
            <person name="Ng V."/>
            <person name="Clum A."/>
            <person name="Steindorff A."/>
            <person name="Ohm R."/>
            <person name="Martin F."/>
            <person name="Silar P."/>
            <person name="Natvig D."/>
            <person name="Lalanne C."/>
            <person name="Gautier V."/>
            <person name="Ament-Velasquez S.L."/>
            <person name="Kruys A."/>
            <person name="Hutchinson M.I."/>
            <person name="Powell A.J."/>
            <person name="Barry K."/>
            <person name="Miller A.N."/>
            <person name="Grigoriev I.V."/>
            <person name="Debuchy R."/>
            <person name="Gladieux P."/>
            <person name="Thoren M.H."/>
            <person name="Johannesson H."/>
        </authorList>
    </citation>
    <scope>NUCLEOTIDE SEQUENCE</scope>
    <source>
        <strain evidence="1">SMH4607-1</strain>
    </source>
</reference>
<proteinExistence type="predicted"/>